<protein>
    <submittedName>
        <fullName evidence="1">Uncharacterized protein</fullName>
    </submittedName>
</protein>
<comment type="caution">
    <text evidence="1">The sequence shown here is derived from an EMBL/GenBank/DDBJ whole genome shotgun (WGS) entry which is preliminary data.</text>
</comment>
<organism evidence="1 2">
    <name type="scientific">Aldrovandia affinis</name>
    <dbReference type="NCBI Taxonomy" id="143900"/>
    <lineage>
        <taxon>Eukaryota</taxon>
        <taxon>Metazoa</taxon>
        <taxon>Chordata</taxon>
        <taxon>Craniata</taxon>
        <taxon>Vertebrata</taxon>
        <taxon>Euteleostomi</taxon>
        <taxon>Actinopterygii</taxon>
        <taxon>Neopterygii</taxon>
        <taxon>Teleostei</taxon>
        <taxon>Notacanthiformes</taxon>
        <taxon>Halosauridae</taxon>
        <taxon>Aldrovandia</taxon>
    </lineage>
</organism>
<proteinExistence type="predicted"/>
<dbReference type="Proteomes" id="UP001221898">
    <property type="component" value="Unassembled WGS sequence"/>
</dbReference>
<evidence type="ECO:0000313" key="1">
    <source>
        <dbReference type="EMBL" id="KAJ8388520.1"/>
    </source>
</evidence>
<sequence>MNRGRVTKPSRLAPPCQVCVAMVKCLPEPIRMIHFADGHATYTQPLNAQEASGLLVSSRLLGLTHNQTLQFPTLSWRGQDQRLQVHLERSNDEV</sequence>
<evidence type="ECO:0000313" key="2">
    <source>
        <dbReference type="Proteomes" id="UP001221898"/>
    </source>
</evidence>
<accession>A0AAD7RQW8</accession>
<dbReference type="EMBL" id="JAINUG010000193">
    <property type="protein sequence ID" value="KAJ8388520.1"/>
    <property type="molecule type" value="Genomic_DNA"/>
</dbReference>
<name>A0AAD7RQW8_9TELE</name>
<gene>
    <name evidence="1" type="ORF">AAFF_G00132340</name>
</gene>
<reference evidence="1" key="1">
    <citation type="journal article" date="2023" name="Science">
        <title>Genome structures resolve the early diversification of teleost fishes.</title>
        <authorList>
            <person name="Parey E."/>
            <person name="Louis A."/>
            <person name="Montfort J."/>
            <person name="Bouchez O."/>
            <person name="Roques C."/>
            <person name="Iampietro C."/>
            <person name="Lluch J."/>
            <person name="Castinel A."/>
            <person name="Donnadieu C."/>
            <person name="Desvignes T."/>
            <person name="Floi Bucao C."/>
            <person name="Jouanno E."/>
            <person name="Wen M."/>
            <person name="Mejri S."/>
            <person name="Dirks R."/>
            <person name="Jansen H."/>
            <person name="Henkel C."/>
            <person name="Chen W.J."/>
            <person name="Zahm M."/>
            <person name="Cabau C."/>
            <person name="Klopp C."/>
            <person name="Thompson A.W."/>
            <person name="Robinson-Rechavi M."/>
            <person name="Braasch I."/>
            <person name="Lecointre G."/>
            <person name="Bobe J."/>
            <person name="Postlethwait J.H."/>
            <person name="Berthelot C."/>
            <person name="Roest Crollius H."/>
            <person name="Guiguen Y."/>
        </authorList>
    </citation>
    <scope>NUCLEOTIDE SEQUENCE</scope>
    <source>
        <strain evidence="1">NC1722</strain>
    </source>
</reference>
<keyword evidence="2" id="KW-1185">Reference proteome</keyword>
<dbReference type="AlphaFoldDB" id="A0AAD7RQW8"/>